<feature type="binding site" evidence="8 10">
    <location>
        <position position="117"/>
    </location>
    <ligand>
        <name>substrate</name>
    </ligand>
</feature>
<dbReference type="EC" id="1.2.1.70" evidence="3 8"/>
<evidence type="ECO:0000256" key="9">
    <source>
        <dbReference type="PIRSR" id="PIRSR000445-1"/>
    </source>
</evidence>
<sequence length="484" mass="50998">MLLCLSASHRSADFSLLERLSAAERDAVDREIRGVAGVDGVVLLATCNRYELYIDAAEGVSVLPRVRAAMSRALGVSEAELSRGLVFVPAERVPEYLFAVTSGLHSVAVGEGEISGQVRRALEEARDAGLTTASLEHLFQTASTASKGVKQQTDLQQEGRSLVRLALDLAESTVSDWSTARVLLIGTGAYAGATLKALEDRGVTRVSVHSPSGRAAGFAERHGIAAVADRELGEALSSADLVVTCSRAGRIVLDHDRMRTARLSPGRPDAVLVIDMGMPRNVDPLVAKLDGVDLLDLETIRLHVPLDDFGAAEEARCIVARAASEFSAQQAEAELSHAIAALRKHISGIAEQEIARAETRDPSGTAAVSLRRLTNTILHEPSVRAKELARTGRGDEYIRAIEVLFGIRGTVDVGIDAPSNDVSASAAAHDDSTAVHASTPAEGACPFLAAPPLPLREQGRVRACRATVGGCVADACAVPEPSGR</sequence>
<dbReference type="UniPathway" id="UPA00251">
    <property type="reaction ID" value="UER00316"/>
</dbReference>
<dbReference type="GO" id="GO:0019353">
    <property type="term" value="P:protoporphyrinogen IX biosynthetic process from glutamate"/>
    <property type="evidence" value="ECO:0007669"/>
    <property type="project" value="TreeGrafter"/>
</dbReference>
<dbReference type="InterPro" id="IPR000343">
    <property type="entry name" value="4pyrrol_synth_GluRdtase"/>
</dbReference>
<dbReference type="Gene3D" id="3.40.50.720">
    <property type="entry name" value="NAD(P)-binding Rossmann-like Domain"/>
    <property type="match status" value="1"/>
</dbReference>
<dbReference type="NCBIfam" id="TIGR01035">
    <property type="entry name" value="hemA"/>
    <property type="match status" value="1"/>
</dbReference>
<evidence type="ECO:0000256" key="10">
    <source>
        <dbReference type="PIRSR" id="PIRSR000445-2"/>
    </source>
</evidence>
<dbReference type="GO" id="GO:0050661">
    <property type="term" value="F:NADP binding"/>
    <property type="evidence" value="ECO:0007669"/>
    <property type="project" value="InterPro"/>
</dbReference>
<keyword evidence="17" id="KW-1185">Reference proteome</keyword>
<comment type="caution">
    <text evidence="8">Lacks conserved residue(s) required for the propagation of feature annotation.</text>
</comment>
<dbReference type="RefSeq" id="WP_158041467.1">
    <property type="nucleotide sequence ID" value="NZ_JACCFV010000001.1"/>
</dbReference>
<dbReference type="PANTHER" id="PTHR43013">
    <property type="entry name" value="GLUTAMYL-TRNA REDUCTASE"/>
    <property type="match status" value="1"/>
</dbReference>
<comment type="similarity">
    <text evidence="2 8 12">Belongs to the glutamyl-tRNA reductase family.</text>
</comment>
<evidence type="ECO:0000256" key="12">
    <source>
        <dbReference type="RuleBase" id="RU000584"/>
    </source>
</evidence>
<dbReference type="SUPFAM" id="SSF51735">
    <property type="entry name" value="NAD(P)-binding Rossmann-fold domains"/>
    <property type="match status" value="1"/>
</dbReference>
<comment type="pathway">
    <text evidence="1 8 12">Porphyrin-containing compound metabolism; protoporphyrin-IX biosynthesis; 5-aminolevulinate from L-glutamyl-tRNA(Glu): step 1/2.</text>
</comment>
<keyword evidence="4 8" id="KW-0521">NADP</keyword>
<dbReference type="HAMAP" id="MF_00087">
    <property type="entry name" value="Glu_tRNA_reductase"/>
    <property type="match status" value="1"/>
</dbReference>
<dbReference type="Pfam" id="PF05201">
    <property type="entry name" value="GlutR_N"/>
    <property type="match status" value="1"/>
</dbReference>
<name>A0A7J5BR76_9MICO</name>
<proteinExistence type="inferred from homology"/>
<gene>
    <name evidence="8" type="primary">hemA</name>
    <name evidence="16" type="ORF">F8O01_13425</name>
</gene>
<evidence type="ECO:0000256" key="1">
    <source>
        <dbReference type="ARBA" id="ARBA00005059"/>
    </source>
</evidence>
<dbReference type="InterPro" id="IPR036343">
    <property type="entry name" value="GluRdtase_N_sf"/>
</dbReference>
<evidence type="ECO:0000256" key="2">
    <source>
        <dbReference type="ARBA" id="ARBA00005916"/>
    </source>
</evidence>
<comment type="miscellaneous">
    <text evidence="8">During catalysis, the active site Cys acts as a nucleophile attacking the alpha-carbonyl group of tRNA-bound glutamate with the formation of a thioester intermediate between enzyme and glutamate, and the concomitant release of tRNA(Glu). The thioester intermediate is finally reduced by direct hydride transfer from NADPH, to form the product GSA.</text>
</comment>
<keyword evidence="6 8" id="KW-0627">Porphyrin biosynthesis</keyword>
<evidence type="ECO:0000259" key="13">
    <source>
        <dbReference type="Pfam" id="PF00745"/>
    </source>
</evidence>
<dbReference type="SUPFAM" id="SSF69742">
    <property type="entry name" value="Glutamyl tRNA-reductase catalytic, N-terminal domain"/>
    <property type="match status" value="1"/>
</dbReference>
<dbReference type="InterPro" id="IPR015896">
    <property type="entry name" value="4pyrrol_synth_GluRdtase_dimer"/>
</dbReference>
<evidence type="ECO:0000256" key="4">
    <source>
        <dbReference type="ARBA" id="ARBA00022857"/>
    </source>
</evidence>
<dbReference type="SUPFAM" id="SSF69075">
    <property type="entry name" value="Glutamyl tRNA-reductase dimerization domain"/>
    <property type="match status" value="1"/>
</dbReference>
<feature type="binding site" evidence="8 10">
    <location>
        <begin position="111"/>
        <end position="113"/>
    </location>
    <ligand>
        <name>substrate</name>
    </ligand>
</feature>
<feature type="domain" description="Quinate/shikimate 5-dehydrogenase/glutamyl-tRNA reductase" evidence="14">
    <location>
        <begin position="168"/>
        <end position="299"/>
    </location>
</feature>
<dbReference type="InterPro" id="IPR015895">
    <property type="entry name" value="4pyrrol_synth_GluRdtase_N"/>
</dbReference>
<evidence type="ECO:0000259" key="14">
    <source>
        <dbReference type="Pfam" id="PF01488"/>
    </source>
</evidence>
<dbReference type="Gene3D" id="3.30.460.30">
    <property type="entry name" value="Glutamyl-tRNA reductase, N-terminal domain"/>
    <property type="match status" value="1"/>
</dbReference>
<dbReference type="EMBL" id="WBJZ01000018">
    <property type="protein sequence ID" value="KAB1654551.1"/>
    <property type="molecule type" value="Genomic_DNA"/>
</dbReference>
<evidence type="ECO:0000256" key="7">
    <source>
        <dbReference type="ARBA" id="ARBA00047464"/>
    </source>
</evidence>
<evidence type="ECO:0000313" key="17">
    <source>
        <dbReference type="Proteomes" id="UP000467240"/>
    </source>
</evidence>
<evidence type="ECO:0000313" key="16">
    <source>
        <dbReference type="EMBL" id="KAB1654551.1"/>
    </source>
</evidence>
<comment type="caution">
    <text evidence="16">The sequence shown here is derived from an EMBL/GenBank/DDBJ whole genome shotgun (WGS) entry which is preliminary data.</text>
</comment>
<evidence type="ECO:0000256" key="3">
    <source>
        <dbReference type="ARBA" id="ARBA00012970"/>
    </source>
</evidence>
<comment type="domain">
    <text evidence="8">Possesses an unusual extended V-shaped dimeric structure with each monomer consisting of three distinct domains arranged along a curved 'spinal' alpha-helix. The N-terminal catalytic domain specifically recognizes the glutamate moiety of the substrate. The second domain is the NADPH-binding domain, and the third C-terminal domain is responsible for dimerization.</text>
</comment>
<feature type="active site" description="Nucleophile" evidence="8 9">
    <location>
        <position position="47"/>
    </location>
</feature>
<feature type="domain" description="Glutamyl-tRNA reductase N-terminal" evidence="15">
    <location>
        <begin position="6"/>
        <end position="153"/>
    </location>
</feature>
<keyword evidence="5 8" id="KW-0560">Oxidoreductase</keyword>
<evidence type="ECO:0000256" key="11">
    <source>
        <dbReference type="PIRSR" id="PIRSR000445-3"/>
    </source>
</evidence>
<dbReference type="AlphaFoldDB" id="A0A7J5BR76"/>
<comment type="catalytic activity">
    <reaction evidence="7 8 12">
        <text>(S)-4-amino-5-oxopentanoate + tRNA(Glu) + NADP(+) = L-glutamyl-tRNA(Glu) + NADPH + H(+)</text>
        <dbReference type="Rhea" id="RHEA:12344"/>
        <dbReference type="Rhea" id="RHEA-COMP:9663"/>
        <dbReference type="Rhea" id="RHEA-COMP:9680"/>
        <dbReference type="ChEBI" id="CHEBI:15378"/>
        <dbReference type="ChEBI" id="CHEBI:57501"/>
        <dbReference type="ChEBI" id="CHEBI:57783"/>
        <dbReference type="ChEBI" id="CHEBI:58349"/>
        <dbReference type="ChEBI" id="CHEBI:78442"/>
        <dbReference type="ChEBI" id="CHEBI:78520"/>
        <dbReference type="EC" id="1.2.1.70"/>
    </reaction>
</comment>
<evidence type="ECO:0000256" key="8">
    <source>
        <dbReference type="HAMAP-Rule" id="MF_00087"/>
    </source>
</evidence>
<evidence type="ECO:0000256" key="5">
    <source>
        <dbReference type="ARBA" id="ARBA00023002"/>
    </source>
</evidence>
<protein>
    <recommendedName>
        <fullName evidence="3 8">Glutamyl-tRNA reductase</fullName>
        <shortName evidence="8">GluTR</shortName>
        <ecNumber evidence="3 8">1.2.1.70</ecNumber>
    </recommendedName>
</protein>
<organism evidence="16 17">
    <name type="scientific">Pseudoclavibacter chungangensis</name>
    <dbReference type="NCBI Taxonomy" id="587635"/>
    <lineage>
        <taxon>Bacteria</taxon>
        <taxon>Bacillati</taxon>
        <taxon>Actinomycetota</taxon>
        <taxon>Actinomycetes</taxon>
        <taxon>Micrococcales</taxon>
        <taxon>Microbacteriaceae</taxon>
        <taxon>Pseudoclavibacter</taxon>
    </lineage>
</organism>
<dbReference type="OrthoDB" id="110209at2"/>
<feature type="binding site" evidence="8 11">
    <location>
        <begin position="186"/>
        <end position="191"/>
    </location>
    <ligand>
        <name>NADP(+)</name>
        <dbReference type="ChEBI" id="CHEBI:58349"/>
    </ligand>
</feature>
<dbReference type="Pfam" id="PF00745">
    <property type="entry name" value="GlutR_dimer"/>
    <property type="match status" value="1"/>
</dbReference>
<dbReference type="InterPro" id="IPR036453">
    <property type="entry name" value="GluRdtase_dimer_dom_sf"/>
</dbReference>
<dbReference type="GO" id="GO:0008883">
    <property type="term" value="F:glutamyl-tRNA reductase activity"/>
    <property type="evidence" value="ECO:0007669"/>
    <property type="project" value="UniProtKB-UniRule"/>
</dbReference>
<dbReference type="Proteomes" id="UP000467240">
    <property type="component" value="Unassembled WGS sequence"/>
</dbReference>
<dbReference type="PIRSF" id="PIRSF000445">
    <property type="entry name" value="4pyrrol_synth_GluRdtase"/>
    <property type="match status" value="1"/>
</dbReference>
<accession>A0A7J5BR76</accession>
<dbReference type="InterPro" id="IPR036291">
    <property type="entry name" value="NAD(P)-bd_dom_sf"/>
</dbReference>
<feature type="binding site" evidence="8 10">
    <location>
        <position position="106"/>
    </location>
    <ligand>
        <name>substrate</name>
    </ligand>
</feature>
<dbReference type="InterPro" id="IPR006151">
    <property type="entry name" value="Shikm_DH/Glu-tRNA_Rdtase"/>
</dbReference>
<evidence type="ECO:0000256" key="6">
    <source>
        <dbReference type="ARBA" id="ARBA00023244"/>
    </source>
</evidence>
<feature type="binding site" evidence="8 10">
    <location>
        <begin position="46"/>
        <end position="49"/>
    </location>
    <ligand>
        <name>substrate</name>
    </ligand>
</feature>
<evidence type="ECO:0000259" key="15">
    <source>
        <dbReference type="Pfam" id="PF05201"/>
    </source>
</evidence>
<comment type="function">
    <text evidence="8">Catalyzes the NADPH-dependent reduction of glutamyl-tRNA(Glu) to glutamate 1-semialdehyde (GSA).</text>
</comment>
<dbReference type="Pfam" id="PF01488">
    <property type="entry name" value="Shikimate_DH"/>
    <property type="match status" value="1"/>
</dbReference>
<comment type="subunit">
    <text evidence="8">Homodimer.</text>
</comment>
<reference evidence="16 17" key="1">
    <citation type="submission" date="2019-09" db="EMBL/GenBank/DDBJ databases">
        <title>Phylogeny of genus Pseudoclavibacter and closely related genus.</title>
        <authorList>
            <person name="Li Y."/>
        </authorList>
    </citation>
    <scope>NUCLEOTIDE SEQUENCE [LARGE SCALE GENOMIC DNA]</scope>
    <source>
        <strain evidence="16 17">DSM 23821</strain>
    </source>
</reference>
<feature type="domain" description="Tetrapyrrole biosynthesis glutamyl-tRNA reductase dimerisation" evidence="13">
    <location>
        <begin position="314"/>
        <end position="407"/>
    </location>
</feature>
<dbReference type="PANTHER" id="PTHR43013:SF1">
    <property type="entry name" value="GLUTAMYL-TRNA REDUCTASE"/>
    <property type="match status" value="1"/>
</dbReference>
<dbReference type="NCBIfam" id="NF000750">
    <property type="entry name" value="PRK00045.3-4"/>
    <property type="match status" value="1"/>
</dbReference>